<comment type="caution">
    <text evidence="4">The sequence shown here is derived from an EMBL/GenBank/DDBJ whole genome shotgun (WGS) entry which is preliminary data.</text>
</comment>
<reference evidence="5" key="1">
    <citation type="journal article" date="2019" name="Int. J. Syst. Evol. Microbiol.">
        <title>The Global Catalogue of Microorganisms (GCM) 10K type strain sequencing project: providing services to taxonomists for standard genome sequencing and annotation.</title>
        <authorList>
            <consortium name="The Broad Institute Genomics Platform"/>
            <consortium name="The Broad Institute Genome Sequencing Center for Infectious Disease"/>
            <person name="Wu L."/>
            <person name="Ma J."/>
        </authorList>
    </citation>
    <scope>NUCLEOTIDE SEQUENCE [LARGE SCALE GENOMIC DNA]</scope>
    <source>
        <strain evidence="5">CCUG 55074</strain>
    </source>
</reference>
<feature type="domain" description="Dipeptidylpeptidase IV N-terminal" evidence="3">
    <location>
        <begin position="128"/>
        <end position="451"/>
    </location>
</feature>
<proteinExistence type="predicted"/>
<dbReference type="Pfam" id="PF00930">
    <property type="entry name" value="DPPIV_N"/>
    <property type="match status" value="1"/>
</dbReference>
<dbReference type="Proteomes" id="UP001597216">
    <property type="component" value="Unassembled WGS sequence"/>
</dbReference>
<dbReference type="InterPro" id="IPR002469">
    <property type="entry name" value="Peptidase_S9B_N"/>
</dbReference>
<evidence type="ECO:0000313" key="5">
    <source>
        <dbReference type="Proteomes" id="UP001597216"/>
    </source>
</evidence>
<organism evidence="4 5">
    <name type="scientific">Phenylobacterium conjunctum</name>
    <dbReference type="NCBI Taxonomy" id="1298959"/>
    <lineage>
        <taxon>Bacteria</taxon>
        <taxon>Pseudomonadati</taxon>
        <taxon>Pseudomonadota</taxon>
        <taxon>Alphaproteobacteria</taxon>
        <taxon>Caulobacterales</taxon>
        <taxon>Caulobacteraceae</taxon>
        <taxon>Phenylobacterium</taxon>
    </lineage>
</organism>
<protein>
    <submittedName>
        <fullName evidence="4">S9 family peptidase</fullName>
    </submittedName>
</protein>
<evidence type="ECO:0000313" key="4">
    <source>
        <dbReference type="EMBL" id="MFD1189866.1"/>
    </source>
</evidence>
<feature type="chain" id="PRO_5045103988" evidence="1">
    <location>
        <begin position="24"/>
        <end position="743"/>
    </location>
</feature>
<keyword evidence="1" id="KW-0732">Signal</keyword>
<evidence type="ECO:0000259" key="2">
    <source>
        <dbReference type="Pfam" id="PF00326"/>
    </source>
</evidence>
<feature type="domain" description="Peptidase S9 prolyl oligopeptidase catalytic" evidence="2">
    <location>
        <begin position="542"/>
        <end position="737"/>
    </location>
</feature>
<dbReference type="PANTHER" id="PTHR11731:SF193">
    <property type="entry name" value="DIPEPTIDYL PEPTIDASE 9"/>
    <property type="match status" value="1"/>
</dbReference>
<dbReference type="SUPFAM" id="SSF82171">
    <property type="entry name" value="DPP6 N-terminal domain-like"/>
    <property type="match status" value="1"/>
</dbReference>
<dbReference type="Pfam" id="PF00326">
    <property type="entry name" value="Peptidase_S9"/>
    <property type="match status" value="1"/>
</dbReference>
<dbReference type="Gene3D" id="3.40.50.1820">
    <property type="entry name" value="alpha/beta hydrolase"/>
    <property type="match status" value="1"/>
</dbReference>
<feature type="signal peptide" evidence="1">
    <location>
        <begin position="1"/>
        <end position="23"/>
    </location>
</feature>
<dbReference type="EMBL" id="JBHTLQ010000007">
    <property type="protein sequence ID" value="MFD1189866.1"/>
    <property type="molecule type" value="Genomic_DNA"/>
</dbReference>
<evidence type="ECO:0000259" key="3">
    <source>
        <dbReference type="Pfam" id="PF00930"/>
    </source>
</evidence>
<name>A0ABW3T0X0_9CAUL</name>
<evidence type="ECO:0000256" key="1">
    <source>
        <dbReference type="SAM" id="SignalP"/>
    </source>
</evidence>
<accession>A0ABW3T0X0</accession>
<dbReference type="RefSeq" id="WP_377352788.1">
    <property type="nucleotide sequence ID" value="NZ_JBHTLQ010000007.1"/>
</dbReference>
<gene>
    <name evidence="4" type="ORF">ACFQ27_04680</name>
</gene>
<dbReference type="SUPFAM" id="SSF53474">
    <property type="entry name" value="alpha/beta-Hydrolases"/>
    <property type="match status" value="1"/>
</dbReference>
<sequence length="743" mass="81835">MRIVVSVLAGVVMGMTMVGQASAEKLTAERVYAAPDLSGPRARGVSLSPDGTLVTYLKAKADDPRMTDLWAAEVAGGDPRLLIDARALIPKDRILSEAEKSRRERQGVQTRGVVAYDWDDQGRFILVPVEGDLWLYSRASGQVSRLTNTPDDEIDAKVSPKGGFVSFVRDDNLYVQPASGGAERALTTDGSELKSWATAEFIAQEEMDRQTGYWWSPDERHIALTHVDQTGVDVVERADIGPTGATIVAQRYPRVGRPNARVDLFVADVATGARVKVDLGADADIYLARVDWARDGKTLYVQRQTRDQKRLDLLAVDIATGKATVVLTETSPHWVDLSDDFRPLKDGGFLWSSERSGWKHLYLYGPSGKLVRQVTQGAWPVDAVQGVDEARGLVLFTASVDTPIERRLYEVSYKASAQPRPLTKAGGWWTVKVAKAGGAFTGTYEDPATPPQTGLYRADGQLVRWIEENRLAEGHPYWPYRARLRTPQFGTIKASDGEDLHWMMRTPPGFDPAKRYPVVVKLYGGPGRALVAKTWGDPADQLYLEAGFILFTLDNHGTPNRSTAFKTAIDRKLGTWEVADQIRGADYLKTLPYVDPARIGVTGWSYGGYMTLMLLTAPNTPFAAGVSGAPPTDWSLYDTHYTERYMGTPADNAAGYAGSEVTARADRLAPDALLLMHGMADDNVTFDNSTRLMAALQAKAIPFETMLYPGLRHRAGWTQAHLKHRMETTLAFFKRKLVPVTAP</sequence>
<keyword evidence="5" id="KW-1185">Reference proteome</keyword>
<dbReference type="Gene3D" id="2.140.10.30">
    <property type="entry name" value="Dipeptidylpeptidase IV, N-terminal domain"/>
    <property type="match status" value="1"/>
</dbReference>
<dbReference type="InterPro" id="IPR001375">
    <property type="entry name" value="Peptidase_S9_cat"/>
</dbReference>
<dbReference type="InterPro" id="IPR050278">
    <property type="entry name" value="Serine_Prot_S9B/DPPIV"/>
</dbReference>
<dbReference type="PANTHER" id="PTHR11731">
    <property type="entry name" value="PROTEASE FAMILY S9B,C DIPEPTIDYL-PEPTIDASE IV-RELATED"/>
    <property type="match status" value="1"/>
</dbReference>
<dbReference type="InterPro" id="IPR029058">
    <property type="entry name" value="AB_hydrolase_fold"/>
</dbReference>